<evidence type="ECO:0000313" key="7">
    <source>
        <dbReference type="Proteomes" id="UP001152747"/>
    </source>
</evidence>
<dbReference type="InterPro" id="IPR035500">
    <property type="entry name" value="NHR-like_dom_sf"/>
</dbReference>
<keyword evidence="3" id="KW-0804">Transcription</keyword>
<comment type="caution">
    <text evidence="6">The sequence shown here is derived from an EMBL/GenBank/DDBJ whole genome shotgun (WGS) entry which is preliminary data.</text>
</comment>
<dbReference type="SMART" id="SM00430">
    <property type="entry name" value="HOLI"/>
    <property type="match status" value="1"/>
</dbReference>
<keyword evidence="4" id="KW-0675">Receptor</keyword>
<dbReference type="Gene3D" id="1.10.565.10">
    <property type="entry name" value="Retinoid X Receptor"/>
    <property type="match status" value="1"/>
</dbReference>
<accession>A0A9P1IVQ0</accession>
<name>A0A9P1IVQ0_9PELO</name>
<dbReference type="OrthoDB" id="9984314at2759"/>
<dbReference type="PANTHER" id="PTHR45886">
    <property type="entry name" value="NUCLEAR HORMONE RECEPTOR FAMILY-RELATED-RELATED"/>
    <property type="match status" value="1"/>
</dbReference>
<proteinExistence type="inferred from homology"/>
<dbReference type="AlphaFoldDB" id="A0A9P1IVQ0"/>
<evidence type="ECO:0000256" key="4">
    <source>
        <dbReference type="ARBA" id="ARBA00023170"/>
    </source>
</evidence>
<evidence type="ECO:0000256" key="2">
    <source>
        <dbReference type="ARBA" id="ARBA00023015"/>
    </source>
</evidence>
<evidence type="ECO:0000256" key="3">
    <source>
        <dbReference type="ARBA" id="ARBA00023163"/>
    </source>
</evidence>
<sequence>MQPSNNLQILINAPSYLDYLIWNLSHLDVQIIKLRNSTYNPLIFPSFEQLLDDPSVLNLASKLKPMPNWPLSLREFGEKQDQLNKACLINSNQQFLDISINTKQWIKLDIMLAIEYLKTFEFFKLLKYSDRDILSKHVAMIIQTMTVSFTSFQTNSDCFKTPDGWFINIQDSMDFFDSITDGKISKNSSCTQSFLKSSQNVMGFLIREKLTSTEYILLKAIAICDPIIELSEEGRKIVWKTRRNYSKTLFKYCETEYGKRNGPSRFATLLSYINLAIYHQKNLRNFMSFLRMHLIYKFPKTLTSLEDSAIHNES</sequence>
<dbReference type="Proteomes" id="UP001152747">
    <property type="component" value="Unassembled WGS sequence"/>
</dbReference>
<evidence type="ECO:0000259" key="5">
    <source>
        <dbReference type="PROSITE" id="PS51843"/>
    </source>
</evidence>
<dbReference type="PROSITE" id="PS51843">
    <property type="entry name" value="NR_LBD"/>
    <property type="match status" value="1"/>
</dbReference>
<feature type="domain" description="NR LBD" evidence="5">
    <location>
        <begin position="75"/>
        <end position="309"/>
    </location>
</feature>
<gene>
    <name evidence="6" type="ORF">CAMP_LOCUS15745</name>
</gene>
<dbReference type="PANTHER" id="PTHR45886:SF18">
    <property type="entry name" value="NR LBD DOMAIN-CONTAINING PROTEIN-RELATED"/>
    <property type="match status" value="1"/>
</dbReference>
<dbReference type="Pfam" id="PF00104">
    <property type="entry name" value="Hormone_recep"/>
    <property type="match status" value="1"/>
</dbReference>
<comment type="similarity">
    <text evidence="1">Belongs to the nuclear hormone receptor family.</text>
</comment>
<dbReference type="SUPFAM" id="SSF48508">
    <property type="entry name" value="Nuclear receptor ligand-binding domain"/>
    <property type="match status" value="1"/>
</dbReference>
<dbReference type="InterPro" id="IPR000536">
    <property type="entry name" value="Nucl_hrmn_rcpt_lig-bd"/>
</dbReference>
<evidence type="ECO:0000256" key="1">
    <source>
        <dbReference type="ARBA" id="ARBA00005993"/>
    </source>
</evidence>
<dbReference type="EMBL" id="CANHGI010000005">
    <property type="protein sequence ID" value="CAI5453108.1"/>
    <property type="molecule type" value="Genomic_DNA"/>
</dbReference>
<evidence type="ECO:0000313" key="6">
    <source>
        <dbReference type="EMBL" id="CAI5453108.1"/>
    </source>
</evidence>
<reference evidence="6" key="1">
    <citation type="submission" date="2022-11" db="EMBL/GenBank/DDBJ databases">
        <authorList>
            <person name="Kikuchi T."/>
        </authorList>
    </citation>
    <scope>NUCLEOTIDE SEQUENCE</scope>
    <source>
        <strain evidence="6">PS1010</strain>
    </source>
</reference>
<protein>
    <recommendedName>
        <fullName evidence="5">NR LBD domain-containing protein</fullName>
    </recommendedName>
</protein>
<organism evidence="6 7">
    <name type="scientific">Caenorhabditis angaria</name>
    <dbReference type="NCBI Taxonomy" id="860376"/>
    <lineage>
        <taxon>Eukaryota</taxon>
        <taxon>Metazoa</taxon>
        <taxon>Ecdysozoa</taxon>
        <taxon>Nematoda</taxon>
        <taxon>Chromadorea</taxon>
        <taxon>Rhabditida</taxon>
        <taxon>Rhabditina</taxon>
        <taxon>Rhabditomorpha</taxon>
        <taxon>Rhabditoidea</taxon>
        <taxon>Rhabditidae</taxon>
        <taxon>Peloderinae</taxon>
        <taxon>Caenorhabditis</taxon>
    </lineage>
</organism>
<keyword evidence="7" id="KW-1185">Reference proteome</keyword>
<keyword evidence="2" id="KW-0805">Transcription regulation</keyword>